<dbReference type="Proteomes" id="UP000199777">
    <property type="component" value="Unassembled WGS sequence"/>
</dbReference>
<keyword evidence="3" id="KW-1185">Reference proteome</keyword>
<sequence>MDNREKSRDLRAPEKRFRPELEGVRAVAALLVAIYHIWLGSVSGGRRCILYRIRLFDYYFASISDGEIRAH</sequence>
<keyword evidence="1" id="KW-1133">Transmembrane helix</keyword>
<protein>
    <recommendedName>
        <fullName evidence="4">Acyltransferase</fullName>
    </recommendedName>
</protein>
<keyword evidence="1" id="KW-0472">Membrane</keyword>
<evidence type="ECO:0000313" key="3">
    <source>
        <dbReference type="Proteomes" id="UP000199777"/>
    </source>
</evidence>
<comment type="caution">
    <text evidence="2">The sequence shown here is derived from an EMBL/GenBank/DDBJ whole genome shotgun (WGS) entry which is preliminary data.</text>
</comment>
<accession>A0ABY1KZ79</accession>
<dbReference type="EMBL" id="FTOK01000013">
    <property type="protein sequence ID" value="SIS95752.1"/>
    <property type="molecule type" value="Genomic_DNA"/>
</dbReference>
<evidence type="ECO:0008006" key="4">
    <source>
        <dbReference type="Google" id="ProtNLM"/>
    </source>
</evidence>
<feature type="transmembrane region" description="Helical" evidence="1">
    <location>
        <begin position="21"/>
        <end position="39"/>
    </location>
</feature>
<proteinExistence type="predicted"/>
<evidence type="ECO:0000313" key="2">
    <source>
        <dbReference type="EMBL" id="SIS95752.1"/>
    </source>
</evidence>
<gene>
    <name evidence="2" type="ORF">SAMN05421758_1136</name>
</gene>
<organism evidence="2 3">
    <name type="scientific">Salimicrobium salexigens</name>
    <dbReference type="NCBI Taxonomy" id="908941"/>
    <lineage>
        <taxon>Bacteria</taxon>
        <taxon>Bacillati</taxon>
        <taxon>Bacillota</taxon>
        <taxon>Bacilli</taxon>
        <taxon>Bacillales</taxon>
        <taxon>Bacillaceae</taxon>
        <taxon>Salimicrobium</taxon>
    </lineage>
</organism>
<dbReference type="RefSeq" id="WP_234972636.1">
    <property type="nucleotide sequence ID" value="NZ_FTOK01000013.1"/>
</dbReference>
<reference evidence="2 3" key="1">
    <citation type="submission" date="2017-01" db="EMBL/GenBank/DDBJ databases">
        <authorList>
            <person name="Varghese N."/>
            <person name="Submissions S."/>
        </authorList>
    </citation>
    <scope>NUCLEOTIDE SEQUENCE [LARGE SCALE GENOMIC DNA]</scope>
    <source>
        <strain evidence="2 3">DSM 22782</strain>
    </source>
</reference>
<name>A0ABY1KZ79_9BACI</name>
<keyword evidence="1" id="KW-0812">Transmembrane</keyword>
<evidence type="ECO:0000256" key="1">
    <source>
        <dbReference type="SAM" id="Phobius"/>
    </source>
</evidence>